<proteinExistence type="predicted"/>
<organism evidence="1 2">
    <name type="scientific">Cricetulus griseus</name>
    <name type="common">Chinese hamster</name>
    <name type="synonym">Cricetulus barabensis griseus</name>
    <dbReference type="NCBI Taxonomy" id="10029"/>
    <lineage>
        <taxon>Eukaryota</taxon>
        <taxon>Metazoa</taxon>
        <taxon>Chordata</taxon>
        <taxon>Craniata</taxon>
        <taxon>Vertebrata</taxon>
        <taxon>Euteleostomi</taxon>
        <taxon>Mammalia</taxon>
        <taxon>Eutheria</taxon>
        <taxon>Euarchontoglires</taxon>
        <taxon>Glires</taxon>
        <taxon>Rodentia</taxon>
        <taxon>Myomorpha</taxon>
        <taxon>Muroidea</taxon>
        <taxon>Cricetidae</taxon>
        <taxon>Cricetinae</taxon>
        <taxon>Cricetulus</taxon>
    </lineage>
</organism>
<evidence type="ECO:0000313" key="1">
    <source>
        <dbReference type="EMBL" id="EGV95221.1"/>
    </source>
</evidence>
<gene>
    <name evidence="1" type="ORF">I79_024583</name>
</gene>
<accession>G3IL23</accession>
<sequence length="113" mass="12521">MEVMSMPHIYDSTAPVLPPLKILCGLRDRENINPQALIVGFLSSRSSLVSLSHSVILRARQLKSRAEDLVLPTQPDSNKAIGIFQTPTSLRQWLSNDILGPQIKGRVCIEETT</sequence>
<dbReference type="InParanoid" id="G3IL23"/>
<name>G3IL23_CRIGR</name>
<dbReference type="EMBL" id="JH003845">
    <property type="protein sequence ID" value="EGV95221.1"/>
    <property type="molecule type" value="Genomic_DNA"/>
</dbReference>
<evidence type="ECO:0000313" key="2">
    <source>
        <dbReference type="Proteomes" id="UP000001075"/>
    </source>
</evidence>
<reference evidence="2" key="1">
    <citation type="journal article" date="2011" name="Nat. Biotechnol.">
        <title>The genomic sequence of the Chinese hamster ovary (CHO)-K1 cell line.</title>
        <authorList>
            <person name="Xu X."/>
            <person name="Nagarajan H."/>
            <person name="Lewis N.E."/>
            <person name="Pan S."/>
            <person name="Cai Z."/>
            <person name="Liu X."/>
            <person name="Chen W."/>
            <person name="Xie M."/>
            <person name="Wang W."/>
            <person name="Hammond S."/>
            <person name="Andersen M.R."/>
            <person name="Neff N."/>
            <person name="Passarelli B."/>
            <person name="Koh W."/>
            <person name="Fan H.C."/>
            <person name="Wang J."/>
            <person name="Gui Y."/>
            <person name="Lee K.H."/>
            <person name="Betenbaugh M.J."/>
            <person name="Quake S.R."/>
            <person name="Famili I."/>
            <person name="Palsson B.O."/>
            <person name="Wang J."/>
        </authorList>
    </citation>
    <scope>NUCLEOTIDE SEQUENCE [LARGE SCALE GENOMIC DNA]</scope>
    <source>
        <strain evidence="2">CHO K1 cell line</strain>
    </source>
</reference>
<protein>
    <submittedName>
        <fullName evidence="1">Uncharacterized protein</fullName>
    </submittedName>
</protein>
<dbReference type="Proteomes" id="UP000001075">
    <property type="component" value="Unassembled WGS sequence"/>
</dbReference>
<dbReference type="AlphaFoldDB" id="G3IL23"/>